<reference evidence="1" key="1">
    <citation type="journal article" date="2022" name="Int. J. Mol. Sci.">
        <title>Draft Genome of Tanacetum Coccineum: Genomic Comparison of Closely Related Tanacetum-Family Plants.</title>
        <authorList>
            <person name="Yamashiro T."/>
            <person name="Shiraishi A."/>
            <person name="Nakayama K."/>
            <person name="Satake H."/>
        </authorList>
    </citation>
    <scope>NUCLEOTIDE SEQUENCE</scope>
</reference>
<evidence type="ECO:0000313" key="2">
    <source>
        <dbReference type="Proteomes" id="UP001151760"/>
    </source>
</evidence>
<accession>A0ABQ4Z8S4</accession>
<dbReference type="PANTHER" id="PTHR45287">
    <property type="entry name" value="OS03G0691500 PROTEIN"/>
    <property type="match status" value="1"/>
</dbReference>
<dbReference type="EMBL" id="BQNB010011040">
    <property type="protein sequence ID" value="GJS85323.1"/>
    <property type="molecule type" value="Genomic_DNA"/>
</dbReference>
<comment type="caution">
    <text evidence="1">The sequence shown here is derived from an EMBL/GenBank/DDBJ whole genome shotgun (WGS) entry which is preliminary data.</text>
</comment>
<organism evidence="1 2">
    <name type="scientific">Tanacetum coccineum</name>
    <dbReference type="NCBI Taxonomy" id="301880"/>
    <lineage>
        <taxon>Eukaryota</taxon>
        <taxon>Viridiplantae</taxon>
        <taxon>Streptophyta</taxon>
        <taxon>Embryophyta</taxon>
        <taxon>Tracheophyta</taxon>
        <taxon>Spermatophyta</taxon>
        <taxon>Magnoliopsida</taxon>
        <taxon>eudicotyledons</taxon>
        <taxon>Gunneridae</taxon>
        <taxon>Pentapetalae</taxon>
        <taxon>asterids</taxon>
        <taxon>campanulids</taxon>
        <taxon>Asterales</taxon>
        <taxon>Asteraceae</taxon>
        <taxon>Asteroideae</taxon>
        <taxon>Anthemideae</taxon>
        <taxon>Anthemidinae</taxon>
        <taxon>Tanacetum</taxon>
    </lineage>
</organism>
<dbReference type="PANTHER" id="PTHR45287:SF4">
    <property type="entry name" value="OS03G0691500 PROTEIN"/>
    <property type="match status" value="1"/>
</dbReference>
<sequence>MDVDGATEASLGFVATHPDLKYPENHGRVKWIWKVQTVHVRTMLLREKSLCDAIGIPFALQGIEKSLAENECAIEEIEYSRFRDYIGHCSCKVTFDGKISESQWKLLDKTQDSEERSFSLARNFFLFWYKFSLVLEDNIEFKEFGLHDNVAQFCVLKGSMPFFVVVSSTVAKLQDKLTTLEQIHEECPHHSKVREGKWSSKMENIVADLNSCTLDLESKEAHFKDITTEVDDLNSLPLAVHAPTPATAYGGRPVYGGNSGYSCF</sequence>
<gene>
    <name evidence="1" type="ORF">Tco_0751864</name>
</gene>
<dbReference type="InterPro" id="IPR040262">
    <property type="entry name" value="At4g38062-like"/>
</dbReference>
<evidence type="ECO:0000313" key="1">
    <source>
        <dbReference type="EMBL" id="GJS85323.1"/>
    </source>
</evidence>
<dbReference type="Proteomes" id="UP001151760">
    <property type="component" value="Unassembled WGS sequence"/>
</dbReference>
<reference evidence="1" key="2">
    <citation type="submission" date="2022-01" db="EMBL/GenBank/DDBJ databases">
        <authorList>
            <person name="Yamashiro T."/>
            <person name="Shiraishi A."/>
            <person name="Satake H."/>
            <person name="Nakayama K."/>
        </authorList>
    </citation>
    <scope>NUCLEOTIDE SEQUENCE</scope>
</reference>
<keyword evidence="2" id="KW-1185">Reference proteome</keyword>
<protein>
    <submittedName>
        <fullName evidence="1">Uncharacterized protein</fullName>
    </submittedName>
</protein>
<proteinExistence type="predicted"/>
<name>A0ABQ4Z8S4_9ASTR</name>